<name>A0A9P0DG53_9CUCU</name>
<dbReference type="PANTHER" id="PTHR21404:SF3">
    <property type="entry name" value="SMALL RNA 2'-O-METHYLTRANSFERASE"/>
    <property type="match status" value="1"/>
</dbReference>
<evidence type="ECO:0000313" key="15">
    <source>
        <dbReference type="Proteomes" id="UP001152799"/>
    </source>
</evidence>
<evidence type="ECO:0000256" key="7">
    <source>
        <dbReference type="ARBA" id="ARBA00022723"/>
    </source>
</evidence>
<dbReference type="GO" id="GO:0046872">
    <property type="term" value="F:metal ion binding"/>
    <property type="evidence" value="ECO:0007669"/>
    <property type="project" value="UniProtKB-KW"/>
</dbReference>
<comment type="catalytic activity">
    <reaction evidence="12">
        <text>small RNA 3'-end nucleotide + S-adenosyl-L-methionine = small RNA 3'-end 2'-O-methylnucleotide + S-adenosyl-L-homocysteine + H(+)</text>
        <dbReference type="Rhea" id="RHEA:37887"/>
        <dbReference type="Rhea" id="RHEA-COMP:10415"/>
        <dbReference type="Rhea" id="RHEA-COMP:10416"/>
        <dbReference type="ChEBI" id="CHEBI:15378"/>
        <dbReference type="ChEBI" id="CHEBI:57856"/>
        <dbReference type="ChEBI" id="CHEBI:59789"/>
        <dbReference type="ChEBI" id="CHEBI:74896"/>
        <dbReference type="ChEBI" id="CHEBI:74898"/>
        <dbReference type="EC" id="2.1.1.386"/>
    </reaction>
</comment>
<keyword evidence="9" id="KW-0694">RNA-binding</keyword>
<evidence type="ECO:0000256" key="3">
    <source>
        <dbReference type="ARBA" id="ARBA00021330"/>
    </source>
</evidence>
<protein>
    <recommendedName>
        <fullName evidence="3">Small RNA 2'-O-methyltransferase</fullName>
        <ecNumber evidence="11">2.1.1.386</ecNumber>
    </recommendedName>
</protein>
<evidence type="ECO:0000256" key="2">
    <source>
        <dbReference type="ARBA" id="ARBA00009026"/>
    </source>
</evidence>
<evidence type="ECO:0000256" key="10">
    <source>
        <dbReference type="ARBA" id="ARBA00023158"/>
    </source>
</evidence>
<keyword evidence="8" id="KW-0460">Magnesium</keyword>
<dbReference type="GO" id="GO:0030422">
    <property type="term" value="P:siRNA processing"/>
    <property type="evidence" value="ECO:0007669"/>
    <property type="project" value="TreeGrafter"/>
</dbReference>
<comment type="cofactor">
    <cofactor evidence="1">
        <name>Mg(2+)</name>
        <dbReference type="ChEBI" id="CHEBI:18420"/>
    </cofactor>
</comment>
<sequence>MLITFHYFALLVYELLKNRKRLKKIIENPVADHETQLKFHPPVFKQRLSKVYQTLIEEKWRNDLKKLVDFGCAEFDLFMYLKNLNIEEIMFVDIDETSLKENLGKLEPFLVDRLRRRSHPLEILVFRGSAVDPDYRLCKTDVVTAIELIEHLYPDTLEALPYNIFSFVKPKLVIITTPNADFNVVFGRPGLRHPDHKFEWTRQQFEDWATNITQQFTDYSVEFTGIGKLLNQPENIGHCSQGAIFIRKDLLNEKYISPIYARKCQCDNSSPCKGQTTECKLLCNCVCALCLPDFSVGICKYFSCNVEEFEAYRPMKTWPKLETPSDTEPKLELFSNVDNYCNDTLINPLYNIFYKLIMKIDYPYELDTRSETERLMETFKYRINNFTSFNNRFYNEKTGQCEIPLIDIMYGDICISNEEISNLLCEAGYKLEKCITPQTGEPELCIISIPHEMDDIENTSEETEEYPNNSLSDETSNIDHNIDPGNLSDWDETPHVSATASTIQPKPNPDPLFDSGYLNSPSPVDAVAQEETDDQFEEATSSFSVGDKKNAVPRPLPIIMTTTNYRKHDPHKNELDRYHNMAIEHRTHNFEEYHEAVPGPSCSLPKPKKLKPKFEMKLFKEPTIVDDAKSLANIIVQNSLNIIDEDDLEIVAQSPLEIMDFLQEEEPQEVLVPVVEAMENGDLANNNRDNEGNNLEHNQLEMEVDEGIDLLNDNLEEIIAPNNVNLQENNNDLQVEAPAEEFLPVEIVENEAAPLNDLESSSESLAEASREALFDENSEPDLLEDFDIMMPNDDPVCDRIRLIQTFGSGITLTRIGPLPEPPAAMEHEFPDWLLHLLGNHIPEESENGIETSRFTSYCYCQGDGLDPYSGVHPSVDEADDESESSGTISNNSQDFAEVDPGPSDMFDMSSLPEDASIGVSITEDKSFSHDTEAFIEDIIKLAEEEVSAILVDTNNKTPCGSLPGCSDSGQYNVPPTPNNSLSQDDASYSLPTIGSFSSWVHLKPKLEDEVASNKKDLD</sequence>
<dbReference type="EC" id="2.1.1.386" evidence="11"/>
<dbReference type="OrthoDB" id="2154311at2759"/>
<dbReference type="Proteomes" id="UP001152799">
    <property type="component" value="Chromosome 8"/>
</dbReference>
<keyword evidence="15" id="KW-1185">Reference proteome</keyword>
<dbReference type="GO" id="GO:0005737">
    <property type="term" value="C:cytoplasm"/>
    <property type="evidence" value="ECO:0007669"/>
    <property type="project" value="TreeGrafter"/>
</dbReference>
<dbReference type="GO" id="GO:0005634">
    <property type="term" value="C:nucleus"/>
    <property type="evidence" value="ECO:0007669"/>
    <property type="project" value="TreeGrafter"/>
</dbReference>
<feature type="region of interest" description="Disordered" evidence="13">
    <location>
        <begin position="458"/>
        <end position="524"/>
    </location>
</feature>
<dbReference type="PANTHER" id="PTHR21404">
    <property type="entry name" value="HEN1"/>
    <property type="match status" value="1"/>
</dbReference>
<evidence type="ECO:0000256" key="12">
    <source>
        <dbReference type="ARBA" id="ARBA00048418"/>
    </source>
</evidence>
<feature type="region of interest" description="Disordered" evidence="13">
    <location>
        <begin position="869"/>
        <end position="900"/>
    </location>
</feature>
<dbReference type="Gene3D" id="3.40.50.150">
    <property type="entry name" value="Vaccinia Virus protein VP39"/>
    <property type="match status" value="1"/>
</dbReference>
<dbReference type="InterPro" id="IPR026610">
    <property type="entry name" value="Hen1"/>
</dbReference>
<feature type="compositionally biased region" description="Polar residues" evidence="13">
    <location>
        <begin position="466"/>
        <end position="479"/>
    </location>
</feature>
<keyword evidence="6" id="KW-0949">S-adenosyl-L-methionine</keyword>
<evidence type="ECO:0000256" key="13">
    <source>
        <dbReference type="SAM" id="MobiDB-lite"/>
    </source>
</evidence>
<evidence type="ECO:0000256" key="4">
    <source>
        <dbReference type="ARBA" id="ARBA00022603"/>
    </source>
</evidence>
<dbReference type="AlphaFoldDB" id="A0A9P0DG53"/>
<dbReference type="GO" id="GO:0090486">
    <property type="term" value="F:small RNA 2'-O-methyltransferase activity"/>
    <property type="evidence" value="ECO:0007669"/>
    <property type="project" value="UniProtKB-EC"/>
</dbReference>
<comment type="similarity">
    <text evidence="2">Belongs to the methyltransferase superfamily. HEN1 family.</text>
</comment>
<dbReference type="InterPro" id="IPR029063">
    <property type="entry name" value="SAM-dependent_MTases_sf"/>
</dbReference>
<evidence type="ECO:0000256" key="6">
    <source>
        <dbReference type="ARBA" id="ARBA00022691"/>
    </source>
</evidence>
<evidence type="ECO:0000256" key="9">
    <source>
        <dbReference type="ARBA" id="ARBA00022884"/>
    </source>
</evidence>
<accession>A0A9P0DG53</accession>
<dbReference type="GO" id="GO:0034587">
    <property type="term" value="P:piRNA processing"/>
    <property type="evidence" value="ECO:0007669"/>
    <property type="project" value="TreeGrafter"/>
</dbReference>
<reference evidence="14" key="1">
    <citation type="submission" date="2022-01" db="EMBL/GenBank/DDBJ databases">
        <authorList>
            <person name="King R."/>
        </authorList>
    </citation>
    <scope>NUCLEOTIDE SEQUENCE</scope>
</reference>
<feature type="region of interest" description="Disordered" evidence="13">
    <location>
        <begin position="957"/>
        <end position="986"/>
    </location>
</feature>
<organism evidence="14 15">
    <name type="scientific">Ceutorhynchus assimilis</name>
    <name type="common">cabbage seed weevil</name>
    <dbReference type="NCBI Taxonomy" id="467358"/>
    <lineage>
        <taxon>Eukaryota</taxon>
        <taxon>Metazoa</taxon>
        <taxon>Ecdysozoa</taxon>
        <taxon>Arthropoda</taxon>
        <taxon>Hexapoda</taxon>
        <taxon>Insecta</taxon>
        <taxon>Pterygota</taxon>
        <taxon>Neoptera</taxon>
        <taxon>Endopterygota</taxon>
        <taxon>Coleoptera</taxon>
        <taxon>Polyphaga</taxon>
        <taxon>Cucujiformia</taxon>
        <taxon>Curculionidae</taxon>
        <taxon>Ceutorhynchinae</taxon>
        <taxon>Ceutorhynchus</taxon>
    </lineage>
</organism>
<dbReference type="GO" id="GO:0003723">
    <property type="term" value="F:RNA binding"/>
    <property type="evidence" value="ECO:0007669"/>
    <property type="project" value="UniProtKB-KW"/>
</dbReference>
<keyword evidence="5" id="KW-0808">Transferase</keyword>
<feature type="compositionally biased region" description="Polar residues" evidence="13">
    <location>
        <begin position="967"/>
        <end position="986"/>
    </location>
</feature>
<dbReference type="GO" id="GO:0001510">
    <property type="term" value="P:RNA methylation"/>
    <property type="evidence" value="ECO:0007669"/>
    <property type="project" value="InterPro"/>
</dbReference>
<evidence type="ECO:0000256" key="1">
    <source>
        <dbReference type="ARBA" id="ARBA00001946"/>
    </source>
</evidence>
<keyword evidence="7" id="KW-0479">Metal-binding</keyword>
<dbReference type="EMBL" id="OU892284">
    <property type="protein sequence ID" value="CAH1134969.1"/>
    <property type="molecule type" value="Genomic_DNA"/>
</dbReference>
<keyword evidence="10" id="KW-0943">RNA-mediated gene silencing</keyword>
<evidence type="ECO:0000256" key="5">
    <source>
        <dbReference type="ARBA" id="ARBA00022679"/>
    </source>
</evidence>
<dbReference type="SUPFAM" id="SSF53335">
    <property type="entry name" value="S-adenosyl-L-methionine-dependent methyltransferases"/>
    <property type="match status" value="1"/>
</dbReference>
<evidence type="ECO:0000313" key="14">
    <source>
        <dbReference type="EMBL" id="CAH1134969.1"/>
    </source>
</evidence>
<evidence type="ECO:0000256" key="8">
    <source>
        <dbReference type="ARBA" id="ARBA00022842"/>
    </source>
</evidence>
<proteinExistence type="inferred from homology"/>
<feature type="compositionally biased region" description="Polar residues" evidence="13">
    <location>
        <begin position="496"/>
        <end position="505"/>
    </location>
</feature>
<evidence type="ECO:0000256" key="11">
    <source>
        <dbReference type="ARBA" id="ARBA00035025"/>
    </source>
</evidence>
<gene>
    <name evidence="14" type="ORF">CEUTPL_LOCUS13348</name>
</gene>
<keyword evidence="4" id="KW-0489">Methyltransferase</keyword>